<dbReference type="Gene3D" id="3.40.50.720">
    <property type="entry name" value="NAD(P)-binding Rossmann-like Domain"/>
    <property type="match status" value="2"/>
</dbReference>
<comment type="caution">
    <text evidence="3">The sequence shown here is derived from an EMBL/GenBank/DDBJ whole genome shotgun (WGS) entry which is preliminary data.</text>
</comment>
<dbReference type="InterPro" id="IPR036291">
    <property type="entry name" value="NAD(P)-bd_dom_sf"/>
</dbReference>
<evidence type="ECO:0000259" key="1">
    <source>
        <dbReference type="Pfam" id="PF03435"/>
    </source>
</evidence>
<dbReference type="SUPFAM" id="SSF51735">
    <property type="entry name" value="NAD(P)-binding Rossmann-fold domains"/>
    <property type="match status" value="1"/>
</dbReference>
<gene>
    <name evidence="3" type="ORF">E6K73_14215</name>
</gene>
<evidence type="ECO:0008006" key="5">
    <source>
        <dbReference type="Google" id="ProtNLM"/>
    </source>
</evidence>
<proteinExistence type="predicted"/>
<dbReference type="Pfam" id="PF03435">
    <property type="entry name" value="Sacchrp_dh_NADP"/>
    <property type="match status" value="1"/>
</dbReference>
<evidence type="ECO:0000313" key="4">
    <source>
        <dbReference type="Proteomes" id="UP000320184"/>
    </source>
</evidence>
<dbReference type="Pfam" id="PF16653">
    <property type="entry name" value="Sacchrp_dh_C"/>
    <property type="match status" value="1"/>
</dbReference>
<dbReference type="EMBL" id="VBOT01000205">
    <property type="protein sequence ID" value="TMQ47052.1"/>
    <property type="molecule type" value="Genomic_DNA"/>
</dbReference>
<feature type="domain" description="Saccharopine dehydrogenase NADP binding" evidence="1">
    <location>
        <begin position="21"/>
        <end position="143"/>
    </location>
</feature>
<dbReference type="InterPro" id="IPR005097">
    <property type="entry name" value="Sacchrp_dh_NADP-bd"/>
</dbReference>
<reference evidence="3 4" key="1">
    <citation type="journal article" date="2019" name="Nat. Microbiol.">
        <title>Mediterranean grassland soil C-N compound turnover is dependent on rainfall and depth, and is mediated by genomically divergent microorganisms.</title>
        <authorList>
            <person name="Diamond S."/>
            <person name="Andeer P.F."/>
            <person name="Li Z."/>
            <person name="Crits-Christoph A."/>
            <person name="Burstein D."/>
            <person name="Anantharaman K."/>
            <person name="Lane K.R."/>
            <person name="Thomas B.C."/>
            <person name="Pan C."/>
            <person name="Northen T.R."/>
            <person name="Banfield J.F."/>
        </authorList>
    </citation>
    <scope>NUCLEOTIDE SEQUENCE [LARGE SCALE GENOMIC DNA]</scope>
    <source>
        <strain evidence="3">WS_3</strain>
    </source>
</reference>
<feature type="domain" description="Saccharopine dehydrogenase-like C-terminal" evidence="2">
    <location>
        <begin position="147"/>
        <end position="397"/>
    </location>
</feature>
<name>A0A538S6P5_UNCEI</name>
<dbReference type="AlphaFoldDB" id="A0A538S6P5"/>
<dbReference type="Proteomes" id="UP000320184">
    <property type="component" value="Unassembled WGS sequence"/>
</dbReference>
<evidence type="ECO:0000313" key="3">
    <source>
        <dbReference type="EMBL" id="TMQ47052.1"/>
    </source>
</evidence>
<accession>A0A538S6P5</accession>
<dbReference type="Gene3D" id="3.30.360.10">
    <property type="entry name" value="Dihydrodipicolinate Reductase, domain 2"/>
    <property type="match status" value="1"/>
</dbReference>
<dbReference type="PANTHER" id="PTHR43796:SF2">
    <property type="entry name" value="CARBOXYNORSPERMIDINE SYNTHASE"/>
    <property type="match status" value="1"/>
</dbReference>
<organism evidence="3 4">
    <name type="scientific">Eiseniibacteriota bacterium</name>
    <dbReference type="NCBI Taxonomy" id="2212470"/>
    <lineage>
        <taxon>Bacteria</taxon>
        <taxon>Candidatus Eiseniibacteriota</taxon>
    </lineage>
</organism>
<protein>
    <recommendedName>
        <fullName evidence="5">NAD-dependent epimerase/dehydratase family protein</fullName>
    </recommendedName>
</protein>
<evidence type="ECO:0000259" key="2">
    <source>
        <dbReference type="Pfam" id="PF16653"/>
    </source>
</evidence>
<dbReference type="PANTHER" id="PTHR43796">
    <property type="entry name" value="CARBOXYNORSPERMIDINE SYNTHASE"/>
    <property type="match status" value="1"/>
</dbReference>
<dbReference type="InterPro" id="IPR032095">
    <property type="entry name" value="Sacchrp_dh-like_C"/>
</dbReference>
<sequence>MAAVPHRARCRGGTGRRRVRIVVLGGAGIIGRAIARDLADDREVKEIVLADLDLDGARKVAEGLGRTGATAVKADVTDHAGLVALLRGAGAVINSVQYYFNLPVMRACLEAKTHYIDLGGLFHTTRKQLELHNDFRKAGLLAVLGLGSCPGIANVQARAVADTFDGVESVRIYNGATPDMGDSLAWAYSIQTIFDEITQPPVVFRDGRFQETAPLGEEELFRFQDPIGVSKVHLSLHSEVATLPLTYGPKGIKECFFKISFFGYSEKALRQLQFLAQIGMAATEPVEVRGAKVRPRDILVEVLKRAPQTERTGSLGFKDIVTEVRGSRAGKAVTGRVETTCWPHKTWGISGGTLLVASPPAIVARGLARGQVKQTGVLPPEQAVDATAFFRELEARGARTTIAVAEPFPG</sequence>